<evidence type="ECO:0000313" key="2">
    <source>
        <dbReference type="EMBL" id="KTD69972.1"/>
    </source>
</evidence>
<name>A0A0W0ZLP4_9GAMM</name>
<feature type="transmembrane region" description="Helical" evidence="1">
    <location>
        <begin position="97"/>
        <end position="117"/>
    </location>
</feature>
<sequence length="310" mass="36811">MSILKFKQWLDEVDPYALQRITLYKCLFIATVEVYVYWLFQPVSFIAFFIPFLLASLYEAPVLPTFKEKEQLLIFITIGVILISITFYLVYPFRVIFFFFSVFVLSITYFCVLKYFYTLKNLTMLLISSGALVLSIDPPANLEVAYGFISSITLSMTFIFICLRIFPNMYLIVWNKALQKFIQYLEKDIDYTINKNDKKPTWEEIMHLGVVRNYTKMLPKKYMIPAYRISVNIRNIQHSLDNLYYETMNEAFWYGIKNNLLWLRLQMHTYSQCGLPQLPIEPKTKLQHHVALCLKQSFSSWNKLCLLKMR</sequence>
<dbReference type="STRING" id="45074.Lsan_0056"/>
<comment type="caution">
    <text evidence="2">The sequence shown here is derived from an EMBL/GenBank/DDBJ whole genome shotgun (WGS) entry which is preliminary data.</text>
</comment>
<dbReference type="OrthoDB" id="5653967at2"/>
<dbReference type="AlphaFoldDB" id="A0A0W0ZLP4"/>
<dbReference type="Proteomes" id="UP000054703">
    <property type="component" value="Unassembled WGS sequence"/>
</dbReference>
<dbReference type="PATRIC" id="fig|45074.5.peg.62"/>
<keyword evidence="3" id="KW-1185">Reference proteome</keyword>
<keyword evidence="1" id="KW-0812">Transmembrane</keyword>
<dbReference type="EMBL" id="LNYU01000003">
    <property type="protein sequence ID" value="KTD69972.1"/>
    <property type="molecule type" value="Genomic_DNA"/>
</dbReference>
<gene>
    <name evidence="2" type="ORF">Lsan_0056</name>
</gene>
<evidence type="ECO:0000256" key="1">
    <source>
        <dbReference type="SAM" id="Phobius"/>
    </source>
</evidence>
<keyword evidence="1" id="KW-1133">Transmembrane helix</keyword>
<feature type="transmembrane region" description="Helical" evidence="1">
    <location>
        <begin position="72"/>
        <end position="91"/>
    </location>
</feature>
<keyword evidence="1" id="KW-0472">Membrane</keyword>
<feature type="transmembrane region" description="Helical" evidence="1">
    <location>
        <begin position="146"/>
        <end position="166"/>
    </location>
</feature>
<reference evidence="2 3" key="1">
    <citation type="submission" date="2015-11" db="EMBL/GenBank/DDBJ databases">
        <title>Genomic analysis of 38 Legionella species identifies large and diverse effector repertoires.</title>
        <authorList>
            <person name="Burstein D."/>
            <person name="Amaro F."/>
            <person name="Zusman T."/>
            <person name="Lifshitz Z."/>
            <person name="Cohen O."/>
            <person name="Gilbert J.A."/>
            <person name="Pupko T."/>
            <person name="Shuman H.A."/>
            <person name="Segal G."/>
        </authorList>
    </citation>
    <scope>NUCLEOTIDE SEQUENCE [LARGE SCALE GENOMIC DNA]</scope>
    <source>
        <strain evidence="2 3">SC-63-C7</strain>
    </source>
</reference>
<feature type="transmembrane region" description="Helical" evidence="1">
    <location>
        <begin position="44"/>
        <end position="60"/>
    </location>
</feature>
<organism evidence="2 3">
    <name type="scientific">Legionella santicrucis</name>
    <dbReference type="NCBI Taxonomy" id="45074"/>
    <lineage>
        <taxon>Bacteria</taxon>
        <taxon>Pseudomonadati</taxon>
        <taxon>Pseudomonadota</taxon>
        <taxon>Gammaproteobacteria</taxon>
        <taxon>Legionellales</taxon>
        <taxon>Legionellaceae</taxon>
        <taxon>Legionella</taxon>
    </lineage>
</organism>
<accession>A0A0W0ZLP4</accession>
<proteinExistence type="predicted"/>
<dbReference type="RefSeq" id="WP_058512549.1">
    <property type="nucleotide sequence ID" value="NZ_CAAAIH010000054.1"/>
</dbReference>
<evidence type="ECO:0000313" key="3">
    <source>
        <dbReference type="Proteomes" id="UP000054703"/>
    </source>
</evidence>
<protein>
    <submittedName>
        <fullName evidence="2">Uncharacterized protein</fullName>
    </submittedName>
</protein>